<gene>
    <name evidence="1" type="ORF">LX32DRAFT_248722</name>
</gene>
<organism evidence="1 2">
    <name type="scientific">Colletotrichum zoysiae</name>
    <dbReference type="NCBI Taxonomy" id="1216348"/>
    <lineage>
        <taxon>Eukaryota</taxon>
        <taxon>Fungi</taxon>
        <taxon>Dikarya</taxon>
        <taxon>Ascomycota</taxon>
        <taxon>Pezizomycotina</taxon>
        <taxon>Sordariomycetes</taxon>
        <taxon>Hypocreomycetidae</taxon>
        <taxon>Glomerellales</taxon>
        <taxon>Glomerellaceae</taxon>
        <taxon>Colletotrichum</taxon>
        <taxon>Colletotrichum graminicola species complex</taxon>
    </lineage>
</organism>
<reference evidence="1" key="1">
    <citation type="submission" date="2021-06" db="EMBL/GenBank/DDBJ databases">
        <title>Comparative genomics, transcriptomics and evolutionary studies reveal genomic signatures of adaptation to plant cell wall in hemibiotrophic fungi.</title>
        <authorList>
            <consortium name="DOE Joint Genome Institute"/>
            <person name="Baroncelli R."/>
            <person name="Diaz J.F."/>
            <person name="Benocci T."/>
            <person name="Peng M."/>
            <person name="Battaglia E."/>
            <person name="Haridas S."/>
            <person name="Andreopoulos W."/>
            <person name="Labutti K."/>
            <person name="Pangilinan J."/>
            <person name="Floch G.L."/>
            <person name="Makela M.R."/>
            <person name="Henrissat B."/>
            <person name="Grigoriev I.V."/>
            <person name="Crouch J.A."/>
            <person name="De Vries R.P."/>
            <person name="Sukno S.A."/>
            <person name="Thon M.R."/>
        </authorList>
    </citation>
    <scope>NUCLEOTIDE SEQUENCE</scope>
    <source>
        <strain evidence="1">MAFF235873</strain>
    </source>
</reference>
<keyword evidence="2" id="KW-1185">Reference proteome</keyword>
<proteinExistence type="predicted"/>
<evidence type="ECO:0000313" key="1">
    <source>
        <dbReference type="EMBL" id="KAK2021524.1"/>
    </source>
</evidence>
<protein>
    <submittedName>
        <fullName evidence="1">Uncharacterized protein</fullName>
    </submittedName>
</protein>
<dbReference type="AlphaFoldDB" id="A0AAD9LUD0"/>
<comment type="caution">
    <text evidence="1">The sequence shown here is derived from an EMBL/GenBank/DDBJ whole genome shotgun (WGS) entry which is preliminary data.</text>
</comment>
<dbReference type="EMBL" id="MU843098">
    <property type="protein sequence ID" value="KAK2021524.1"/>
    <property type="molecule type" value="Genomic_DNA"/>
</dbReference>
<evidence type="ECO:0000313" key="2">
    <source>
        <dbReference type="Proteomes" id="UP001232148"/>
    </source>
</evidence>
<sequence length="212" mass="22711">MFDTCASHPHLGFLFPVESMGGTGSLRRIKKDDMFITVGTQPAGRQNVSFLPANSHSAVLSYTTYLPTYLPTLLGLVQVHDDGPLPLNQIECISPKALASGSLTDPLPAAVAVAVSRPAISKDRLHLSAENPCLWPPLSPYDRPSSSKRLIPSLNQGRRFGPGSIPVCQASSSPSASSWKLVETLKQILWSELLGRIPMLVALESPDAKTAS</sequence>
<dbReference type="Proteomes" id="UP001232148">
    <property type="component" value="Unassembled WGS sequence"/>
</dbReference>
<accession>A0AAD9LUD0</accession>
<name>A0AAD9LUD0_9PEZI</name>